<dbReference type="AlphaFoldDB" id="A0A7X3SNU3"/>
<name>A0A7X3SNU3_9HYPH</name>
<dbReference type="Proteomes" id="UP000436483">
    <property type="component" value="Unassembled WGS sequence"/>
</dbReference>
<keyword evidence="2" id="KW-1185">Reference proteome</keyword>
<organism evidence="1 2">
    <name type="scientific">Microvirga makkahensis</name>
    <dbReference type="NCBI Taxonomy" id="1128670"/>
    <lineage>
        <taxon>Bacteria</taxon>
        <taxon>Pseudomonadati</taxon>
        <taxon>Pseudomonadota</taxon>
        <taxon>Alphaproteobacteria</taxon>
        <taxon>Hyphomicrobiales</taxon>
        <taxon>Methylobacteriaceae</taxon>
        <taxon>Microvirga</taxon>
    </lineage>
</organism>
<reference evidence="1 2" key="1">
    <citation type="submission" date="2019-12" db="EMBL/GenBank/DDBJ databases">
        <authorList>
            <person name="Yuan C.-G."/>
        </authorList>
    </citation>
    <scope>NUCLEOTIDE SEQUENCE [LARGE SCALE GENOMIC DNA]</scope>
    <source>
        <strain evidence="1 2">KCTC 23863</strain>
    </source>
</reference>
<gene>
    <name evidence="1" type="ORF">GR328_09915</name>
</gene>
<sequence length="151" mass="16681">MSDDDIRRGYGPPLHVNFGKCQIAAVISLSRRGFEPPYRFRQPARNERIIGQDRPDLIQGTALAPAEIAVQNKESEFDEIIRGRLGHRTGATALLKARKPDDAVHVASGRGGAQQAFGFLDIGIFDTPRLMKSRKLNGRVHVKHGGRSSEQ</sequence>
<accession>A0A7X3SNU3</accession>
<protein>
    <submittedName>
        <fullName evidence="1">Uncharacterized protein</fullName>
    </submittedName>
</protein>
<dbReference type="RefSeq" id="WP_160884340.1">
    <property type="nucleotide sequence ID" value="NZ_WURB01000005.1"/>
</dbReference>
<proteinExistence type="predicted"/>
<evidence type="ECO:0000313" key="1">
    <source>
        <dbReference type="EMBL" id="MXQ11766.1"/>
    </source>
</evidence>
<dbReference type="EMBL" id="WURB01000005">
    <property type="protein sequence ID" value="MXQ11766.1"/>
    <property type="molecule type" value="Genomic_DNA"/>
</dbReference>
<comment type="caution">
    <text evidence="1">The sequence shown here is derived from an EMBL/GenBank/DDBJ whole genome shotgun (WGS) entry which is preliminary data.</text>
</comment>
<evidence type="ECO:0000313" key="2">
    <source>
        <dbReference type="Proteomes" id="UP000436483"/>
    </source>
</evidence>
<reference evidence="1 2" key="2">
    <citation type="submission" date="2020-01" db="EMBL/GenBank/DDBJ databases">
        <title>Microvirga sp. nov., an arsenate reduction bacterium isolated from Tibet hotspring sediments.</title>
        <authorList>
            <person name="Xian W.-D."/>
            <person name="Li W.-J."/>
        </authorList>
    </citation>
    <scope>NUCLEOTIDE SEQUENCE [LARGE SCALE GENOMIC DNA]</scope>
    <source>
        <strain evidence="1 2">KCTC 23863</strain>
    </source>
</reference>
<dbReference type="OrthoDB" id="7268940at2"/>